<reference evidence="9 10" key="1">
    <citation type="journal article" date="2018" name="Sci. Rep.">
        <title>Comparative analysis of the Pocillopora damicornis genome highlights role of immune system in coral evolution.</title>
        <authorList>
            <person name="Cunning R."/>
            <person name="Bay R.A."/>
            <person name="Gillette P."/>
            <person name="Baker A.C."/>
            <person name="Traylor-Knowles N."/>
        </authorList>
    </citation>
    <scope>NUCLEOTIDE SEQUENCE [LARGE SCALE GENOMIC DNA]</scope>
    <source>
        <strain evidence="9">RSMAS</strain>
        <tissue evidence="9">Whole animal</tissue>
    </source>
</reference>
<dbReference type="InterPro" id="IPR005045">
    <property type="entry name" value="CDC50/LEM3_fam"/>
</dbReference>
<evidence type="ECO:0000256" key="8">
    <source>
        <dbReference type="SAM" id="Phobius"/>
    </source>
</evidence>
<keyword evidence="3 8" id="KW-0812">Transmembrane</keyword>
<evidence type="ECO:0000256" key="5">
    <source>
        <dbReference type="ARBA" id="ARBA00023136"/>
    </source>
</evidence>
<dbReference type="AlphaFoldDB" id="A0A3M6UDW7"/>
<dbReference type="STRING" id="46731.A0A3M6UDW7"/>
<evidence type="ECO:0000256" key="7">
    <source>
        <dbReference type="SAM" id="MobiDB-lite"/>
    </source>
</evidence>
<evidence type="ECO:0000313" key="10">
    <source>
        <dbReference type="Proteomes" id="UP000275408"/>
    </source>
</evidence>
<gene>
    <name evidence="9" type="ORF">pdam_00018486</name>
</gene>
<evidence type="ECO:0000313" key="9">
    <source>
        <dbReference type="EMBL" id="RMX51870.1"/>
    </source>
</evidence>
<dbReference type="GO" id="GO:0005886">
    <property type="term" value="C:plasma membrane"/>
    <property type="evidence" value="ECO:0007669"/>
    <property type="project" value="TreeGrafter"/>
</dbReference>
<organism evidence="9 10">
    <name type="scientific">Pocillopora damicornis</name>
    <name type="common">Cauliflower coral</name>
    <name type="synonym">Millepora damicornis</name>
    <dbReference type="NCBI Taxonomy" id="46731"/>
    <lineage>
        <taxon>Eukaryota</taxon>
        <taxon>Metazoa</taxon>
        <taxon>Cnidaria</taxon>
        <taxon>Anthozoa</taxon>
        <taxon>Hexacorallia</taxon>
        <taxon>Scleractinia</taxon>
        <taxon>Astrocoeniina</taxon>
        <taxon>Pocilloporidae</taxon>
        <taxon>Pocillopora</taxon>
    </lineage>
</organism>
<sequence length="361" mass="41105">MADSTRERKKSKKPSNTNFKQQRLKAWQPILTASTALPLFFTIGVVFIPIGAVLLVASDKVQEKTVDYTYCKASSGKGCDKFFENVTNTGKTCVCKVKFNLSQEFKGDVFMYYGLSNFYQNHRRYVRSRDDLQLHGDLDHKVSSDCDPFAEVNGSAIAPCGAIANSLFNDSFKLTYLKSENQQISVSLSNKDIAWKSDREVKFKNPSGNLKEAFKGYAKPPNWPRPVYELDTNNTDNNGFQNEDFIVWMRTAAFSTFRKLYRKIVHSGEFKNGLPKGEYQLDIIIMHTDFPVTSFDGEKRVILSTTSWIGGKNPFLGIAYITAKICSELQEMRSKGCGMPRRKNRLHHKRDIERENHSCSI</sequence>
<name>A0A3M6UDW7_POCDA</name>
<dbReference type="GO" id="GO:0005794">
    <property type="term" value="C:Golgi apparatus"/>
    <property type="evidence" value="ECO:0007669"/>
    <property type="project" value="TreeGrafter"/>
</dbReference>
<keyword evidence="10" id="KW-1185">Reference proteome</keyword>
<evidence type="ECO:0000256" key="3">
    <source>
        <dbReference type="ARBA" id="ARBA00022692"/>
    </source>
</evidence>
<dbReference type="OrthoDB" id="340608at2759"/>
<dbReference type="PANTHER" id="PTHR10926:SF0">
    <property type="entry name" value="CDC50, ISOFORM A"/>
    <property type="match status" value="1"/>
</dbReference>
<dbReference type="PIRSF" id="PIRSF015840">
    <property type="entry name" value="DUF284_TM_euk"/>
    <property type="match status" value="1"/>
</dbReference>
<dbReference type="EMBL" id="RCHS01001712">
    <property type="protein sequence ID" value="RMX51870.1"/>
    <property type="molecule type" value="Genomic_DNA"/>
</dbReference>
<comment type="subcellular location">
    <subcellularLocation>
        <location evidence="1">Membrane</location>
        <topology evidence="1">Multi-pass membrane protein</topology>
    </subcellularLocation>
</comment>
<evidence type="ECO:0000256" key="1">
    <source>
        <dbReference type="ARBA" id="ARBA00004141"/>
    </source>
</evidence>
<feature type="transmembrane region" description="Helical" evidence="8">
    <location>
        <begin position="30"/>
        <end position="57"/>
    </location>
</feature>
<keyword evidence="5 6" id="KW-0472">Membrane</keyword>
<dbReference type="PANTHER" id="PTHR10926">
    <property type="entry name" value="CELL CYCLE CONTROL PROTEIN 50"/>
    <property type="match status" value="1"/>
</dbReference>
<feature type="region of interest" description="Disordered" evidence="7">
    <location>
        <begin position="1"/>
        <end position="20"/>
    </location>
</feature>
<dbReference type="GO" id="GO:0005783">
    <property type="term" value="C:endoplasmic reticulum"/>
    <property type="evidence" value="ECO:0007669"/>
    <property type="project" value="TreeGrafter"/>
</dbReference>
<evidence type="ECO:0000256" key="2">
    <source>
        <dbReference type="ARBA" id="ARBA00009457"/>
    </source>
</evidence>
<comment type="caution">
    <text evidence="9">The sequence shown here is derived from an EMBL/GenBank/DDBJ whole genome shotgun (WGS) entry which is preliminary data.</text>
</comment>
<protein>
    <submittedName>
        <fullName evidence="9">Uncharacterized protein</fullName>
    </submittedName>
</protein>
<proteinExistence type="inferred from homology"/>
<dbReference type="Pfam" id="PF03381">
    <property type="entry name" value="CDC50"/>
    <property type="match status" value="1"/>
</dbReference>
<accession>A0A3M6UDW7</accession>
<comment type="similarity">
    <text evidence="2 6">Belongs to the CDC50/LEM3 family.</text>
</comment>
<dbReference type="Proteomes" id="UP000275408">
    <property type="component" value="Unassembled WGS sequence"/>
</dbReference>
<evidence type="ECO:0000256" key="6">
    <source>
        <dbReference type="PIRNR" id="PIRNR015840"/>
    </source>
</evidence>
<keyword evidence="4 8" id="KW-1133">Transmembrane helix</keyword>
<evidence type="ECO:0000256" key="4">
    <source>
        <dbReference type="ARBA" id="ARBA00022989"/>
    </source>
</evidence>